<dbReference type="EMBL" id="QZCW01000002">
    <property type="protein sequence ID" value="MCW5322086.1"/>
    <property type="molecule type" value="Genomic_DNA"/>
</dbReference>
<comment type="caution">
    <text evidence="7">The sequence shown here is derived from an EMBL/GenBank/DDBJ whole genome shotgun (WGS) entry which is preliminary data.</text>
</comment>
<keyword evidence="5 7" id="KW-0418">Kinase</keyword>
<gene>
    <name evidence="5" type="primary">coaE</name>
    <name evidence="7" type="ORF">D5039_13280</name>
</gene>
<sequence>MALRPRPLRLGLTGGIGSGKSTVGGMLAALGAALIDADQLAREVTGPQGAAMQAIRATFGAEYVDANGALDRARMRRLVFSLPQERARLEGIVHPLVMSHSDLLARQAADQGAALIVFDIPLLAESGRWARRLDAVLVVDCCAETQIARVLRRSGLARDVVQAIIAAQASRSARRAVADVVIANDADGMQALQARVRQMATLFGL</sequence>
<keyword evidence="2 5" id="KW-0547">Nucleotide-binding</keyword>
<comment type="function">
    <text evidence="5">Catalyzes the phosphorylation of the 3'-hydroxyl group of dephosphocoenzyme A to form coenzyme A.</text>
</comment>
<dbReference type="Gene3D" id="3.40.50.300">
    <property type="entry name" value="P-loop containing nucleotide triphosphate hydrolases"/>
    <property type="match status" value="1"/>
</dbReference>
<evidence type="ECO:0000313" key="7">
    <source>
        <dbReference type="EMBL" id="MCW5322086.1"/>
    </source>
</evidence>
<keyword evidence="5" id="KW-0963">Cytoplasm</keyword>
<name>A0ABT3KUR3_9BURK</name>
<evidence type="ECO:0000256" key="3">
    <source>
        <dbReference type="ARBA" id="ARBA00022840"/>
    </source>
</evidence>
<dbReference type="PANTHER" id="PTHR10695">
    <property type="entry name" value="DEPHOSPHO-COA KINASE-RELATED"/>
    <property type="match status" value="1"/>
</dbReference>
<evidence type="ECO:0000256" key="1">
    <source>
        <dbReference type="ARBA" id="ARBA00009018"/>
    </source>
</evidence>
<comment type="pathway">
    <text evidence="5">Cofactor biosynthesis; coenzyme A biosynthesis; CoA from (R)-pantothenate: step 5/5.</text>
</comment>
<dbReference type="NCBIfam" id="TIGR00152">
    <property type="entry name" value="dephospho-CoA kinase"/>
    <property type="match status" value="1"/>
</dbReference>
<dbReference type="Pfam" id="PF01121">
    <property type="entry name" value="CoaE"/>
    <property type="match status" value="1"/>
</dbReference>
<dbReference type="PROSITE" id="PS51219">
    <property type="entry name" value="DPCK"/>
    <property type="match status" value="1"/>
</dbReference>
<comment type="catalytic activity">
    <reaction evidence="5">
        <text>3'-dephospho-CoA + ATP = ADP + CoA + H(+)</text>
        <dbReference type="Rhea" id="RHEA:18245"/>
        <dbReference type="ChEBI" id="CHEBI:15378"/>
        <dbReference type="ChEBI" id="CHEBI:30616"/>
        <dbReference type="ChEBI" id="CHEBI:57287"/>
        <dbReference type="ChEBI" id="CHEBI:57328"/>
        <dbReference type="ChEBI" id="CHEBI:456216"/>
        <dbReference type="EC" id="2.7.1.24"/>
    </reaction>
</comment>
<dbReference type="EC" id="2.7.1.24" evidence="5 6"/>
<dbReference type="CDD" id="cd02022">
    <property type="entry name" value="DPCK"/>
    <property type="match status" value="1"/>
</dbReference>
<dbReference type="InterPro" id="IPR027417">
    <property type="entry name" value="P-loop_NTPase"/>
</dbReference>
<evidence type="ECO:0000256" key="5">
    <source>
        <dbReference type="HAMAP-Rule" id="MF_00376"/>
    </source>
</evidence>
<dbReference type="HAMAP" id="MF_00376">
    <property type="entry name" value="Dephospho_CoA_kinase"/>
    <property type="match status" value="1"/>
</dbReference>
<dbReference type="GO" id="GO:0004140">
    <property type="term" value="F:dephospho-CoA kinase activity"/>
    <property type="evidence" value="ECO:0007669"/>
    <property type="project" value="UniProtKB-EC"/>
</dbReference>
<dbReference type="SUPFAM" id="SSF52540">
    <property type="entry name" value="P-loop containing nucleoside triphosphate hydrolases"/>
    <property type="match status" value="1"/>
</dbReference>
<keyword evidence="5 7" id="KW-0808">Transferase</keyword>
<dbReference type="Proteomes" id="UP001208935">
    <property type="component" value="Unassembled WGS sequence"/>
</dbReference>
<evidence type="ECO:0000313" key="8">
    <source>
        <dbReference type="Proteomes" id="UP001208935"/>
    </source>
</evidence>
<proteinExistence type="inferred from homology"/>
<evidence type="ECO:0000256" key="4">
    <source>
        <dbReference type="ARBA" id="ARBA00022993"/>
    </source>
</evidence>
<accession>A0ABT3KUR3</accession>
<comment type="similarity">
    <text evidence="1 5">Belongs to the CoaE family.</text>
</comment>
<protein>
    <recommendedName>
        <fullName evidence="5 6">Dephospho-CoA kinase</fullName>
        <ecNumber evidence="5 6">2.7.1.24</ecNumber>
    </recommendedName>
    <alternativeName>
        <fullName evidence="5">Dephosphocoenzyme A kinase</fullName>
    </alternativeName>
</protein>
<keyword evidence="3 5" id="KW-0067">ATP-binding</keyword>
<evidence type="ECO:0000256" key="2">
    <source>
        <dbReference type="ARBA" id="ARBA00022741"/>
    </source>
</evidence>
<organism evidence="7 8">
    <name type="scientific">Verminephrobacter aporrectodeae subsp. tuberculatae</name>
    <dbReference type="NCBI Taxonomy" id="1110392"/>
    <lineage>
        <taxon>Bacteria</taxon>
        <taxon>Pseudomonadati</taxon>
        <taxon>Pseudomonadota</taxon>
        <taxon>Betaproteobacteria</taxon>
        <taxon>Burkholderiales</taxon>
        <taxon>Comamonadaceae</taxon>
        <taxon>Verminephrobacter</taxon>
    </lineage>
</organism>
<dbReference type="InterPro" id="IPR001977">
    <property type="entry name" value="Depp_CoAkinase"/>
</dbReference>
<dbReference type="RefSeq" id="WP_265282486.1">
    <property type="nucleotide sequence ID" value="NZ_QZCW01000002.1"/>
</dbReference>
<feature type="binding site" evidence="5">
    <location>
        <begin position="17"/>
        <end position="22"/>
    </location>
    <ligand>
        <name>ATP</name>
        <dbReference type="ChEBI" id="CHEBI:30616"/>
    </ligand>
</feature>
<evidence type="ECO:0000256" key="6">
    <source>
        <dbReference type="NCBIfam" id="TIGR00152"/>
    </source>
</evidence>
<dbReference type="PANTHER" id="PTHR10695:SF46">
    <property type="entry name" value="BIFUNCTIONAL COENZYME A SYNTHASE-RELATED"/>
    <property type="match status" value="1"/>
</dbReference>
<keyword evidence="8" id="KW-1185">Reference proteome</keyword>
<keyword evidence="4 5" id="KW-0173">Coenzyme A biosynthesis</keyword>
<comment type="subcellular location">
    <subcellularLocation>
        <location evidence="5">Cytoplasm</location>
    </subcellularLocation>
</comment>
<reference evidence="8" key="1">
    <citation type="submission" date="2023-07" db="EMBL/GenBank/DDBJ databases">
        <title>Verminephrobacter genomes.</title>
        <authorList>
            <person name="Lund M.B."/>
        </authorList>
    </citation>
    <scope>NUCLEOTIDE SEQUENCE [LARGE SCALE GENOMIC DNA]</scope>
    <source>
        <strain evidence="8">AtM5-05</strain>
    </source>
</reference>